<sequence>MIAGLMLLVLASCGRANPPPPGWGDRGAVSQPPVNAPVSVRLASGLIDQRPDRGMRERVDAAGADLAVCRAELEAARVTFTPVPDRVDSETCGLAGAGTLDVDRGTVARLSPAGPVMTCQTALALSVWRRQVVEPAAREIFGQDVVDIVHYGTFACRTVSNRPGARPSAHSRAAAVDFAGVILRDGTRVMVKAHWYGDGPEARFLKRIRDEGCWIFSTVLSPDYDAPHQDHLHLEPGGRAFCR</sequence>
<gene>
    <name evidence="2" type="ORF">FHS65_001409</name>
</gene>
<dbReference type="AlphaFoldDB" id="A0A7W9A3I2"/>
<dbReference type="EMBL" id="JACIJB010000004">
    <property type="protein sequence ID" value="MBB5660663.1"/>
    <property type="molecule type" value="Genomic_DNA"/>
</dbReference>
<evidence type="ECO:0000313" key="3">
    <source>
        <dbReference type="Proteomes" id="UP000548978"/>
    </source>
</evidence>
<name>A0A7W9A3I2_9CAUL</name>
<organism evidence="2 3">
    <name type="scientific">Brevundimonas halotolerans</name>
    <dbReference type="NCBI Taxonomy" id="69670"/>
    <lineage>
        <taxon>Bacteria</taxon>
        <taxon>Pseudomonadati</taxon>
        <taxon>Pseudomonadota</taxon>
        <taxon>Alphaproteobacteria</taxon>
        <taxon>Caulobacterales</taxon>
        <taxon>Caulobacteraceae</taxon>
        <taxon>Brevundimonas</taxon>
    </lineage>
</organism>
<dbReference type="OrthoDB" id="9809788at2"/>
<accession>A0A7W9A3I2</accession>
<dbReference type="Pfam" id="PF06904">
    <property type="entry name" value="Extensin-like_C"/>
    <property type="match status" value="1"/>
</dbReference>
<reference evidence="2 3" key="1">
    <citation type="submission" date="2020-08" db="EMBL/GenBank/DDBJ databases">
        <title>Genomic Encyclopedia of Type Strains, Phase IV (KMG-IV): sequencing the most valuable type-strain genomes for metagenomic binning, comparative biology and taxonomic classification.</title>
        <authorList>
            <person name="Goeker M."/>
        </authorList>
    </citation>
    <scope>NUCLEOTIDE SEQUENCE [LARGE SCALE GENOMIC DNA]</scope>
    <source>
        <strain evidence="2 3">DSM 24448</strain>
    </source>
</reference>
<dbReference type="Proteomes" id="UP000548978">
    <property type="component" value="Unassembled WGS sequence"/>
</dbReference>
<evidence type="ECO:0000313" key="2">
    <source>
        <dbReference type="EMBL" id="MBB5660663.1"/>
    </source>
</evidence>
<proteinExistence type="predicted"/>
<protein>
    <recommendedName>
        <fullName evidence="1">Extensin-like C-terminal domain-containing protein</fullName>
    </recommendedName>
</protein>
<feature type="domain" description="Extensin-like C-terminal" evidence="1">
    <location>
        <begin position="68"/>
        <end position="243"/>
    </location>
</feature>
<evidence type="ECO:0000259" key="1">
    <source>
        <dbReference type="Pfam" id="PF06904"/>
    </source>
</evidence>
<keyword evidence="3" id="KW-1185">Reference proteome</keyword>
<comment type="caution">
    <text evidence="2">The sequence shown here is derived from an EMBL/GenBank/DDBJ whole genome shotgun (WGS) entry which is preliminary data.</text>
</comment>
<dbReference type="InterPro" id="IPR009683">
    <property type="entry name" value="Extensin-like_C"/>
</dbReference>
<dbReference type="RefSeq" id="WP_123287797.1">
    <property type="nucleotide sequence ID" value="NZ_JACIJB010000004.1"/>
</dbReference>